<dbReference type="KEGG" id="cpat:CLPA_c12460"/>
<dbReference type="PANTHER" id="PTHR31310:SF7">
    <property type="entry name" value="PA-PHOSPHATASE RELATED-FAMILY PROTEIN DDB_G0268928"/>
    <property type="match status" value="1"/>
</dbReference>
<dbReference type="Pfam" id="PF01569">
    <property type="entry name" value="PAP2"/>
    <property type="match status" value="1"/>
</dbReference>
<evidence type="ECO:0000313" key="3">
    <source>
        <dbReference type="EMBL" id="AJA51334.1"/>
    </source>
</evidence>
<organism evidence="3 6">
    <name type="scientific">Clostridium pasteurianum DSM 525 = ATCC 6013</name>
    <dbReference type="NCBI Taxonomy" id="1262449"/>
    <lineage>
        <taxon>Bacteria</taxon>
        <taxon>Bacillati</taxon>
        <taxon>Bacillota</taxon>
        <taxon>Clostridia</taxon>
        <taxon>Eubacteriales</taxon>
        <taxon>Clostridiaceae</taxon>
        <taxon>Clostridium</taxon>
    </lineage>
</organism>
<dbReference type="EMBL" id="CP009268">
    <property type="protein sequence ID" value="AJA51334.1"/>
    <property type="molecule type" value="Genomic_DNA"/>
</dbReference>
<proteinExistence type="predicted"/>
<feature type="transmembrane region" description="Helical" evidence="1">
    <location>
        <begin position="212"/>
        <end position="237"/>
    </location>
</feature>
<feature type="transmembrane region" description="Helical" evidence="1">
    <location>
        <begin position="169"/>
        <end position="192"/>
    </location>
</feature>
<dbReference type="Proteomes" id="UP000028042">
    <property type="component" value="Unassembled WGS sequence"/>
</dbReference>
<dbReference type="SUPFAM" id="SSF48317">
    <property type="entry name" value="Acid phosphatase/Vanadium-dependent haloperoxidase"/>
    <property type="match status" value="1"/>
</dbReference>
<feature type="transmembrane region" description="Helical" evidence="1">
    <location>
        <begin position="267"/>
        <end position="289"/>
    </location>
</feature>
<evidence type="ECO:0000313" key="6">
    <source>
        <dbReference type="Proteomes" id="UP000030905"/>
    </source>
</evidence>
<reference evidence="3 6" key="1">
    <citation type="journal article" date="2015" name="Genome Announc.">
        <title>Complete Genome Sequence of the Nitrogen-Fixing and Solvent-Producing Clostridium pasteurianum DSM 525.</title>
        <authorList>
            <person name="Poehlein A."/>
            <person name="Grosse-Honebrink A."/>
            <person name="Zhang Y."/>
            <person name="Minton N.P."/>
            <person name="Daniel R."/>
        </authorList>
    </citation>
    <scope>NUCLEOTIDE SEQUENCE [LARGE SCALE GENOMIC DNA]</scope>
    <source>
        <strain evidence="3">DSM 525</strain>
        <strain evidence="6">DSM 525 / ATCC 6013</strain>
    </source>
</reference>
<protein>
    <submittedName>
        <fullName evidence="3">PAP2 family protein</fullName>
    </submittedName>
    <submittedName>
        <fullName evidence="4">Phosphoesterase PA-phosphatase related protein</fullName>
    </submittedName>
</protein>
<feature type="transmembrane region" description="Helical" evidence="1">
    <location>
        <begin position="244"/>
        <end position="261"/>
    </location>
</feature>
<dbReference type="InterPro" id="IPR052185">
    <property type="entry name" value="IPC_Synthase-Related"/>
</dbReference>
<sequence>MEFIKNLYTKAVISKFIDFLNEYYTLIIGSILFIIVIPIYFSNYSINYKIVASLYWFAAITAFRDARKDVKWLSFLILCVPFFIFLIYINTHGYEIWGKILKWQIARGIVIDLNPIFSKIPFNNSSFARIYKNETLTWFMRLVYNNGFVMTAIIPILRSGIAKDFKKMCKYLCSAHVFQIFLISPFYLMFHLQEVWFVLGHPDGLARNFTKIQAAGWTINCFPSMHTSISFAMFLLVLREKDKIFKWVWGFFCLSVIYSTMYLEIHWFIDVIAGLLLAYGTVKLVDFLFSKLEIPLKKYFSRFYYKSNFKNDNLVVKENDTVNM</sequence>
<feature type="transmembrane region" description="Helical" evidence="1">
    <location>
        <begin position="21"/>
        <end position="40"/>
    </location>
</feature>
<keyword evidence="1" id="KW-0812">Transmembrane</keyword>
<dbReference type="EMBL" id="JPGY02000001">
    <property type="protein sequence ID" value="KRU12659.1"/>
    <property type="molecule type" value="Genomic_DNA"/>
</dbReference>
<name>A0A0H3J0H7_CLOPA</name>
<evidence type="ECO:0000259" key="2">
    <source>
        <dbReference type="SMART" id="SM00014"/>
    </source>
</evidence>
<dbReference type="KEGG" id="cpae:CPAST_c12460"/>
<dbReference type="Proteomes" id="UP000030905">
    <property type="component" value="Chromosome"/>
</dbReference>
<dbReference type="PATRIC" id="fig|1262449.3.peg.2666"/>
<dbReference type="PANTHER" id="PTHR31310">
    <property type="match status" value="1"/>
</dbReference>
<feature type="domain" description="Phosphatidic acid phosphatase type 2/haloperoxidase" evidence="2">
    <location>
        <begin position="181"/>
        <end position="286"/>
    </location>
</feature>
<gene>
    <name evidence="3" type="ORF">CLPA_c12460</name>
    <name evidence="4" type="ORF">CP6013_01907</name>
</gene>
<dbReference type="Gene3D" id="1.20.144.10">
    <property type="entry name" value="Phosphatidic acid phosphatase type 2/haloperoxidase"/>
    <property type="match status" value="1"/>
</dbReference>
<dbReference type="InterPro" id="IPR036938">
    <property type="entry name" value="PAP2/HPO_sf"/>
</dbReference>
<accession>A0A0H3J0H7</accession>
<dbReference type="eggNOG" id="COG0671">
    <property type="taxonomic scope" value="Bacteria"/>
</dbReference>
<evidence type="ECO:0000256" key="1">
    <source>
        <dbReference type="SAM" id="Phobius"/>
    </source>
</evidence>
<dbReference type="GeneID" id="93073430"/>
<keyword evidence="1" id="KW-1133">Transmembrane helix</keyword>
<reference evidence="4 5" key="3">
    <citation type="journal article" name="Genome Announc.">
        <title>Improved Draft Genome Sequence of Clostridium pasteurianum Strain ATCC 6013 (DSM 525) Using a Hybrid Next-Generation Sequencing Approach.</title>
        <authorList>
            <person name="Pyne M.E."/>
            <person name="Utturkar S."/>
            <person name="Brown S.D."/>
            <person name="Moo-Young M."/>
            <person name="Chung D.A."/>
            <person name="Chou C.P."/>
        </authorList>
    </citation>
    <scope>NUCLEOTIDE SEQUENCE [LARGE SCALE GENOMIC DNA]</scope>
    <source>
        <strain evidence="4 5">ATCC 6013</strain>
    </source>
</reference>
<feature type="transmembrane region" description="Helical" evidence="1">
    <location>
        <begin position="138"/>
        <end position="157"/>
    </location>
</feature>
<evidence type="ECO:0000313" key="4">
    <source>
        <dbReference type="EMBL" id="KRU12659.1"/>
    </source>
</evidence>
<feature type="transmembrane region" description="Helical" evidence="1">
    <location>
        <begin position="70"/>
        <end position="89"/>
    </location>
</feature>
<dbReference type="SMART" id="SM00014">
    <property type="entry name" value="acidPPc"/>
    <property type="match status" value="1"/>
</dbReference>
<keyword evidence="6" id="KW-1185">Reference proteome</keyword>
<reference evidence="4" key="2">
    <citation type="submission" date="2015-10" db="EMBL/GenBank/DDBJ databases">
        <title>Improved Draft Genome Sequence of Clostridium pasteurianum Strain ATCC 6013 (DSM 525) Using a Hybrid Next-Generation Sequencing Approach.</title>
        <authorList>
            <person name="Pyne M.E."/>
            <person name="Utturkar S.M."/>
            <person name="Brown S.D."/>
            <person name="Moo-Young M."/>
            <person name="Chung D.A."/>
            <person name="Chou P.C."/>
        </authorList>
    </citation>
    <scope>NUCLEOTIDE SEQUENCE</scope>
    <source>
        <strain evidence="4">ATCC 6013</strain>
    </source>
</reference>
<dbReference type="RefSeq" id="WP_003446103.1">
    <property type="nucleotide sequence ID" value="NZ_ANZB01000009.1"/>
</dbReference>
<dbReference type="CDD" id="cd03386">
    <property type="entry name" value="PAP2_Aur1_like"/>
    <property type="match status" value="1"/>
</dbReference>
<dbReference type="InterPro" id="IPR000326">
    <property type="entry name" value="PAP2/HPO"/>
</dbReference>
<evidence type="ECO:0000313" key="5">
    <source>
        <dbReference type="Proteomes" id="UP000028042"/>
    </source>
</evidence>
<dbReference type="AlphaFoldDB" id="A0A0H3J0H7"/>
<keyword evidence="1" id="KW-0472">Membrane</keyword>